<proteinExistence type="predicted"/>
<reference evidence="1 2" key="1">
    <citation type="submission" date="2018-01" db="EMBL/GenBank/DDBJ databases">
        <title>Genome sequence of a Cantenovulum-like bacteria.</title>
        <authorList>
            <person name="Tan W.R."/>
            <person name="Lau N.-S."/>
            <person name="Go F."/>
            <person name="Amirul A.-A.A."/>
        </authorList>
    </citation>
    <scope>NUCLEOTIDE SEQUENCE [LARGE SCALE GENOMIC DNA]</scope>
    <source>
        <strain evidence="1 2">CCB-QB4</strain>
    </source>
</reference>
<dbReference type="RefSeq" id="WP_108603178.1">
    <property type="nucleotide sequence ID" value="NZ_CP026604.1"/>
</dbReference>
<dbReference type="PROSITE" id="PS51257">
    <property type="entry name" value="PROKAR_LIPOPROTEIN"/>
    <property type="match status" value="1"/>
</dbReference>
<accession>A0A2S0VSE6</accession>
<keyword evidence="2" id="KW-1185">Reference proteome</keyword>
<dbReference type="OrthoDB" id="6228786at2"/>
<dbReference type="Proteomes" id="UP000244441">
    <property type="component" value="Chromosome"/>
</dbReference>
<dbReference type="EMBL" id="CP026604">
    <property type="protein sequence ID" value="AWB67129.1"/>
    <property type="molecule type" value="Genomic_DNA"/>
</dbReference>
<name>A0A2S0VSE6_9ALTE</name>
<sequence length="106" mass="11555">MKILQSTLIAILTSLLSACVIYPEKVHYYDEDCGVTSKKYELKKDIEKIEQLGECVGQACAIKLLAVAGITSAELVVSGTVVMAGNTVYWLEKQANCKNKAPDSQE</sequence>
<evidence type="ECO:0000313" key="1">
    <source>
        <dbReference type="EMBL" id="AWB67129.1"/>
    </source>
</evidence>
<protein>
    <recommendedName>
        <fullName evidence="3">Lipoprotein</fullName>
    </recommendedName>
</protein>
<organism evidence="1 2">
    <name type="scientific">Saccharobesus litoralis</name>
    <dbReference type="NCBI Taxonomy" id="2172099"/>
    <lineage>
        <taxon>Bacteria</taxon>
        <taxon>Pseudomonadati</taxon>
        <taxon>Pseudomonadota</taxon>
        <taxon>Gammaproteobacteria</taxon>
        <taxon>Alteromonadales</taxon>
        <taxon>Alteromonadaceae</taxon>
        <taxon>Saccharobesus</taxon>
    </lineage>
</organism>
<dbReference type="KEGG" id="cate:C2869_12100"/>
<evidence type="ECO:0008006" key="3">
    <source>
        <dbReference type="Google" id="ProtNLM"/>
    </source>
</evidence>
<evidence type="ECO:0000313" key="2">
    <source>
        <dbReference type="Proteomes" id="UP000244441"/>
    </source>
</evidence>
<dbReference type="AlphaFoldDB" id="A0A2S0VSE6"/>
<gene>
    <name evidence="1" type="ORF">C2869_12100</name>
</gene>